<keyword evidence="3" id="KW-0969">Cilium</keyword>
<dbReference type="Proteomes" id="UP001166674">
    <property type="component" value="Unassembled WGS sequence"/>
</dbReference>
<protein>
    <submittedName>
        <fullName evidence="3">Sperm flagellar protein 2</fullName>
    </submittedName>
</protein>
<dbReference type="Pfam" id="PF24082">
    <property type="entry name" value="SPEF2_C"/>
    <property type="match status" value="1"/>
</dbReference>
<dbReference type="EMBL" id="JAATJV010405900">
    <property type="protein sequence ID" value="MBZ3886165.1"/>
    <property type="molecule type" value="Genomic_DNA"/>
</dbReference>
<reference evidence="3" key="1">
    <citation type="submission" date="2020-03" db="EMBL/GenBank/DDBJ databases">
        <title>Studies in the Genomics of Life Span.</title>
        <authorList>
            <person name="Glass D."/>
        </authorList>
    </citation>
    <scope>NUCLEOTIDE SEQUENCE</scope>
    <source>
        <strain evidence="3">SUZIE</strain>
        <tissue evidence="3">Muscle</tissue>
    </source>
</reference>
<accession>A0AA41N984</accession>
<dbReference type="InterPro" id="IPR002048">
    <property type="entry name" value="EF_hand_dom"/>
</dbReference>
<evidence type="ECO:0000313" key="4">
    <source>
        <dbReference type="Proteomes" id="UP001166674"/>
    </source>
</evidence>
<keyword evidence="3" id="KW-0966">Cell projection</keyword>
<dbReference type="InterPro" id="IPR056199">
    <property type="entry name" value="SPEF2_C"/>
</dbReference>
<keyword evidence="4" id="KW-1185">Reference proteome</keyword>
<feature type="region of interest" description="Disordered" evidence="1">
    <location>
        <begin position="90"/>
        <end position="142"/>
    </location>
</feature>
<feature type="domain" description="EF-hand" evidence="2">
    <location>
        <begin position="9"/>
        <end position="44"/>
    </location>
</feature>
<name>A0AA41N984_SCICA</name>
<organism evidence="3 4">
    <name type="scientific">Sciurus carolinensis</name>
    <name type="common">Eastern gray squirrel</name>
    <dbReference type="NCBI Taxonomy" id="30640"/>
    <lineage>
        <taxon>Eukaryota</taxon>
        <taxon>Metazoa</taxon>
        <taxon>Chordata</taxon>
        <taxon>Craniata</taxon>
        <taxon>Vertebrata</taxon>
        <taxon>Euteleostomi</taxon>
        <taxon>Mammalia</taxon>
        <taxon>Eutheria</taxon>
        <taxon>Euarchontoglires</taxon>
        <taxon>Glires</taxon>
        <taxon>Rodentia</taxon>
        <taxon>Sciuromorpha</taxon>
        <taxon>Sciuridae</taxon>
        <taxon>Sciurinae</taxon>
        <taxon>Sciurini</taxon>
        <taxon>Sciurus</taxon>
    </lineage>
</organism>
<dbReference type="AlphaFoldDB" id="A0AA41N984"/>
<evidence type="ECO:0000259" key="2">
    <source>
        <dbReference type="PROSITE" id="PS50222"/>
    </source>
</evidence>
<keyword evidence="3" id="KW-0282">Flagellum</keyword>
<gene>
    <name evidence="3" type="ORF">SUZIE_186555</name>
</gene>
<comment type="caution">
    <text evidence="3">The sequence shown here is derived from an EMBL/GenBank/DDBJ whole genome shotgun (WGS) entry which is preliminary data.</text>
</comment>
<sequence>MPWPIPLEEELLETLQRFKAVDEAQTGTITFEQYMQFFFRLFADFEEDPPQLDYTQMLLYFACHPDTVEGVYRALSVAVGTHIFPQVETPMMAAEKTSSSTDMSHTEEFPEPEENVAREEREPKEERDEREQKQEEIPDNVNTEKISLETLLKVFRGGNEVQDTNRFSSHLKTENIYAESFIQTFQDLGAKNLEPIEVSLLLKHPFVQDLIANYSDYKIPQQLSAPAKPCLTYKPALYYSLTTRGVRFLQGQVSDGTWTLLHRAGAAKEEHPHRSPVTL</sequence>
<feature type="compositionally biased region" description="Basic and acidic residues" evidence="1">
    <location>
        <begin position="115"/>
        <end position="136"/>
    </location>
</feature>
<evidence type="ECO:0000256" key="1">
    <source>
        <dbReference type="SAM" id="MobiDB-lite"/>
    </source>
</evidence>
<evidence type="ECO:0000313" key="3">
    <source>
        <dbReference type="EMBL" id="MBZ3886165.1"/>
    </source>
</evidence>
<proteinExistence type="predicted"/>
<dbReference type="GO" id="GO:0005509">
    <property type="term" value="F:calcium ion binding"/>
    <property type="evidence" value="ECO:0007669"/>
    <property type="project" value="InterPro"/>
</dbReference>
<dbReference type="PROSITE" id="PS50222">
    <property type="entry name" value="EF_HAND_2"/>
    <property type="match status" value="1"/>
</dbReference>